<dbReference type="InterPro" id="IPR036147">
    <property type="entry name" value="Anti-sigma_E_RseA_N_sf"/>
</dbReference>
<feature type="domain" description="Anti sigma-E protein RseA N-terminal" evidence="1">
    <location>
        <begin position="13"/>
        <end position="99"/>
    </location>
</feature>
<accession>A0A3R7ISN4</accession>
<dbReference type="GO" id="GO:0016989">
    <property type="term" value="F:sigma factor antagonist activity"/>
    <property type="evidence" value="ECO:0007669"/>
    <property type="project" value="InterPro"/>
</dbReference>
<proteinExistence type="predicted"/>
<evidence type="ECO:0000313" key="2">
    <source>
        <dbReference type="EMBL" id="RKJ96317.1"/>
    </source>
</evidence>
<comment type="caution">
    <text evidence="2">The sequence shown here is derived from an EMBL/GenBank/DDBJ whole genome shotgun (WGS) entry which is preliminary data.</text>
</comment>
<dbReference type="Proteomes" id="UP000216225">
    <property type="component" value="Unassembled WGS sequence"/>
</dbReference>
<name>A0A3R7ISN4_9BURK</name>
<gene>
    <name evidence="2" type="ORF">CE154_009735</name>
</gene>
<dbReference type="AlphaFoldDB" id="A0A3R7ISN4"/>
<dbReference type="SUPFAM" id="SSF89069">
    <property type="entry name" value="N-terminal, cytoplasmic domain of anti-sigmaE factor RseA"/>
    <property type="match status" value="1"/>
</dbReference>
<sequence>MAGDSMNDDARMREHLSALADGELQGEAFAQAVAYAATEEGESAWRIYHLIGDTLRSSEVTHVADPAFLGRLREQLALEPRHGAVAMAQPLVQVAPAPHEAAPHAPDAAANVSVFRWKLAAGFASLAAVAALGWNAYLGLGGTAPQGAQLAAAQPPAEAAAPAFVATAGGPQGQQIMIRDPRLDELLAAHKQFGSTSALQMPAGFLRNATFEAPAR</sequence>
<dbReference type="Pfam" id="PF03872">
    <property type="entry name" value="RseA_N"/>
    <property type="match status" value="1"/>
</dbReference>
<dbReference type="Gene3D" id="1.10.10.880">
    <property type="entry name" value="Anti sigma-E protein RseA, N-terminal domain"/>
    <property type="match status" value="1"/>
</dbReference>
<evidence type="ECO:0000259" key="1">
    <source>
        <dbReference type="Pfam" id="PF03872"/>
    </source>
</evidence>
<evidence type="ECO:0000313" key="3">
    <source>
        <dbReference type="Proteomes" id="UP000216225"/>
    </source>
</evidence>
<protein>
    <submittedName>
        <fullName evidence="2">Anti-anti-sigma factor</fullName>
    </submittedName>
</protein>
<dbReference type="EMBL" id="NKDB02000002">
    <property type="protein sequence ID" value="RKJ96317.1"/>
    <property type="molecule type" value="Genomic_DNA"/>
</dbReference>
<dbReference type="PANTHER" id="PTHR38104:SF1">
    <property type="entry name" value="ANTI-SIGMA-E FACTOR RSEA"/>
    <property type="match status" value="1"/>
</dbReference>
<dbReference type="PANTHER" id="PTHR38104">
    <property type="match status" value="1"/>
</dbReference>
<dbReference type="InterPro" id="IPR005572">
    <property type="entry name" value="Anti-sigma_E_RseA_N"/>
</dbReference>
<reference evidence="2 3" key="1">
    <citation type="submission" date="2018-09" db="EMBL/GenBank/DDBJ databases">
        <title>Genome comparison of Alicycliphilus sp. BQ1, a polyurethanolytic bacterium, with its closest phylogenetic relatives Alicycliphilus denitrificans BC and K601, unable to attack polyurethane.</title>
        <authorList>
            <person name="Loza-Tavera H."/>
            <person name="Lozano L."/>
            <person name="Cevallos M."/>
            <person name="Maya-Lucas O."/>
            <person name="Garcia-Mena J."/>
            <person name="Hernandez J."/>
        </authorList>
    </citation>
    <scope>NUCLEOTIDE SEQUENCE [LARGE SCALE GENOMIC DNA]</scope>
    <source>
        <strain evidence="2 3">BQ1</strain>
    </source>
</reference>
<dbReference type="InterPro" id="IPR052383">
    <property type="entry name" value="Anti-sigma-E_RseA-like"/>
</dbReference>
<organism evidence="2 3">
    <name type="scientific">Alicycliphilus denitrificans</name>
    <dbReference type="NCBI Taxonomy" id="179636"/>
    <lineage>
        <taxon>Bacteria</taxon>
        <taxon>Pseudomonadati</taxon>
        <taxon>Pseudomonadota</taxon>
        <taxon>Betaproteobacteria</taxon>
        <taxon>Burkholderiales</taxon>
        <taxon>Comamonadaceae</taxon>
        <taxon>Alicycliphilus</taxon>
    </lineage>
</organism>
<dbReference type="CDD" id="cd16328">
    <property type="entry name" value="RseA_N"/>
    <property type="match status" value="1"/>
</dbReference>